<evidence type="ECO:0000256" key="1">
    <source>
        <dbReference type="SAM" id="MobiDB-lite"/>
    </source>
</evidence>
<protein>
    <submittedName>
        <fullName evidence="2">Uncharacterized protein</fullName>
    </submittedName>
</protein>
<evidence type="ECO:0000313" key="2">
    <source>
        <dbReference type="EMBL" id="GFD57379.1"/>
    </source>
</evidence>
<proteinExistence type="predicted"/>
<accession>A0A699XCG9</accession>
<sequence>RRRRRPGLGTLCRRPFPYGCDAQLRPAARQRIGHAAGGHRAVGRTEAAAGPGSLDRTRAAVLRLGGGARPAGDPHPRRRLRRPAAGGR</sequence>
<dbReference type="EMBL" id="BKCJ011840361">
    <property type="protein sequence ID" value="GFD57379.1"/>
    <property type="molecule type" value="Genomic_DNA"/>
</dbReference>
<feature type="region of interest" description="Disordered" evidence="1">
    <location>
        <begin position="65"/>
        <end position="88"/>
    </location>
</feature>
<organism evidence="2">
    <name type="scientific">Tanacetum cinerariifolium</name>
    <name type="common">Dalmatian daisy</name>
    <name type="synonym">Chrysanthemum cinerariifolium</name>
    <dbReference type="NCBI Taxonomy" id="118510"/>
    <lineage>
        <taxon>Eukaryota</taxon>
        <taxon>Viridiplantae</taxon>
        <taxon>Streptophyta</taxon>
        <taxon>Embryophyta</taxon>
        <taxon>Tracheophyta</taxon>
        <taxon>Spermatophyta</taxon>
        <taxon>Magnoliopsida</taxon>
        <taxon>eudicotyledons</taxon>
        <taxon>Gunneridae</taxon>
        <taxon>Pentapetalae</taxon>
        <taxon>asterids</taxon>
        <taxon>campanulids</taxon>
        <taxon>Asterales</taxon>
        <taxon>Asteraceae</taxon>
        <taxon>Asteroideae</taxon>
        <taxon>Anthemideae</taxon>
        <taxon>Anthemidinae</taxon>
        <taxon>Tanacetum</taxon>
    </lineage>
</organism>
<dbReference type="AlphaFoldDB" id="A0A699XCG9"/>
<feature type="non-terminal residue" evidence="2">
    <location>
        <position position="1"/>
    </location>
</feature>
<gene>
    <name evidence="2" type="ORF">Tci_929348</name>
</gene>
<reference evidence="2" key="1">
    <citation type="journal article" date="2019" name="Sci. Rep.">
        <title>Draft genome of Tanacetum cinerariifolium, the natural source of mosquito coil.</title>
        <authorList>
            <person name="Yamashiro T."/>
            <person name="Shiraishi A."/>
            <person name="Satake H."/>
            <person name="Nakayama K."/>
        </authorList>
    </citation>
    <scope>NUCLEOTIDE SEQUENCE</scope>
</reference>
<name>A0A699XCG9_TANCI</name>
<comment type="caution">
    <text evidence="2">The sequence shown here is derived from an EMBL/GenBank/DDBJ whole genome shotgun (WGS) entry which is preliminary data.</text>
</comment>
<feature type="region of interest" description="Disordered" evidence="1">
    <location>
        <begin position="33"/>
        <end position="52"/>
    </location>
</feature>
<feature type="non-terminal residue" evidence="2">
    <location>
        <position position="88"/>
    </location>
</feature>